<dbReference type="PROSITE" id="PS50135">
    <property type="entry name" value="ZF_ZZ_2"/>
    <property type="match status" value="1"/>
</dbReference>
<evidence type="ECO:0000313" key="7">
    <source>
        <dbReference type="Proteomes" id="UP000492821"/>
    </source>
</evidence>
<dbReference type="GO" id="GO:0007032">
    <property type="term" value="P:endosome organization"/>
    <property type="evidence" value="ECO:0007669"/>
    <property type="project" value="TreeGrafter"/>
</dbReference>
<dbReference type="WBParaSite" id="Pan_g12739.t1">
    <property type="protein sequence ID" value="Pan_g12739.t1"/>
    <property type="gene ID" value="Pan_g12739"/>
</dbReference>
<dbReference type="PANTHER" id="PTHR15090">
    <property type="entry name" value="SEQUESTOSOME 1-RELATED"/>
    <property type="match status" value="1"/>
</dbReference>
<dbReference type="AlphaFoldDB" id="A0A7E4UTP7"/>
<dbReference type="GO" id="GO:0005080">
    <property type="term" value="F:protein kinase C binding"/>
    <property type="evidence" value="ECO:0007669"/>
    <property type="project" value="TreeGrafter"/>
</dbReference>
<dbReference type="SMART" id="SM00225">
    <property type="entry name" value="BTB"/>
    <property type="match status" value="1"/>
</dbReference>
<name>A0A7E4UTP7_PANRE</name>
<keyword evidence="3" id="KW-0862">Zinc</keyword>
<evidence type="ECO:0000256" key="1">
    <source>
        <dbReference type="ARBA" id="ARBA00022723"/>
    </source>
</evidence>
<dbReference type="GO" id="GO:0035973">
    <property type="term" value="P:aggrephagy"/>
    <property type="evidence" value="ECO:0007669"/>
    <property type="project" value="TreeGrafter"/>
</dbReference>
<evidence type="ECO:0000259" key="6">
    <source>
        <dbReference type="PROSITE" id="PS50135"/>
    </source>
</evidence>
<keyword evidence="2 4" id="KW-0863">Zinc-finger</keyword>
<feature type="domain" description="ZZ-type" evidence="6">
    <location>
        <begin position="194"/>
        <end position="245"/>
    </location>
</feature>
<dbReference type="FunFam" id="3.30.60.90:FF:000016">
    <property type="entry name" value="Refractory to sigma P"/>
    <property type="match status" value="1"/>
</dbReference>
<accession>A0A7E4UTP7</accession>
<dbReference type="GO" id="GO:0000423">
    <property type="term" value="P:mitophagy"/>
    <property type="evidence" value="ECO:0007669"/>
    <property type="project" value="TreeGrafter"/>
</dbReference>
<dbReference type="PANTHER" id="PTHR15090:SF9">
    <property type="entry name" value="ZZ-TYPE DOMAIN-CONTAINING PROTEIN"/>
    <property type="match status" value="1"/>
</dbReference>
<organism evidence="7 8">
    <name type="scientific">Panagrellus redivivus</name>
    <name type="common">Microworm</name>
    <dbReference type="NCBI Taxonomy" id="6233"/>
    <lineage>
        <taxon>Eukaryota</taxon>
        <taxon>Metazoa</taxon>
        <taxon>Ecdysozoa</taxon>
        <taxon>Nematoda</taxon>
        <taxon>Chromadorea</taxon>
        <taxon>Rhabditida</taxon>
        <taxon>Tylenchina</taxon>
        <taxon>Panagrolaimomorpha</taxon>
        <taxon>Panagrolaimoidea</taxon>
        <taxon>Panagrolaimidae</taxon>
        <taxon>Panagrellus</taxon>
    </lineage>
</organism>
<feature type="domain" description="BTB" evidence="5">
    <location>
        <begin position="20"/>
        <end position="87"/>
    </location>
</feature>
<evidence type="ECO:0000259" key="5">
    <source>
        <dbReference type="PROSITE" id="PS50097"/>
    </source>
</evidence>
<dbReference type="Gene3D" id="3.30.60.90">
    <property type="match status" value="1"/>
</dbReference>
<dbReference type="SMART" id="SM00291">
    <property type="entry name" value="ZnF_ZZ"/>
    <property type="match status" value="1"/>
</dbReference>
<dbReference type="InterPro" id="IPR011333">
    <property type="entry name" value="SKP1/BTB/POZ_sf"/>
</dbReference>
<dbReference type="Gene3D" id="3.30.710.10">
    <property type="entry name" value="Potassium Channel Kv1.1, Chain A"/>
    <property type="match status" value="1"/>
</dbReference>
<dbReference type="Proteomes" id="UP000492821">
    <property type="component" value="Unassembled WGS sequence"/>
</dbReference>
<reference evidence="8" key="2">
    <citation type="submission" date="2020-10" db="UniProtKB">
        <authorList>
            <consortium name="WormBaseParasite"/>
        </authorList>
    </citation>
    <scope>IDENTIFICATION</scope>
</reference>
<evidence type="ECO:0000256" key="3">
    <source>
        <dbReference type="ARBA" id="ARBA00022833"/>
    </source>
</evidence>
<dbReference type="InterPro" id="IPR043145">
    <property type="entry name" value="Znf_ZZ_sf"/>
</dbReference>
<evidence type="ECO:0000256" key="2">
    <source>
        <dbReference type="ARBA" id="ARBA00022771"/>
    </source>
</evidence>
<sequence length="259" mass="29744">MLLAAPSVRQLIGFNFFIEFDAQLIVDDQSVQIHRNYMSLISPVFAAMFKEGTKEAQTGHLDIPDFTYEIVKRAIDYCYGESLVEESAHSILDIYRFADKYDIAAIRKTIDDHFEKDSITEDTFCDFLSYASEQNNDEVMKRCAKFLKDNMHTTLRSDFIALESDVMKETLNLAAELIKETMAEKESEPVRFVHKTTSCDVCQVYPIIGIRYKCAVCSNYDMCENCERKGLHAEHVLLRMANDKSNFGIGIEDFAHLFN</sequence>
<dbReference type="PROSITE" id="PS50097">
    <property type="entry name" value="BTB"/>
    <property type="match status" value="1"/>
</dbReference>
<dbReference type="PROSITE" id="PS01357">
    <property type="entry name" value="ZF_ZZ_1"/>
    <property type="match status" value="1"/>
</dbReference>
<evidence type="ECO:0000313" key="8">
    <source>
        <dbReference type="WBParaSite" id="Pan_g12739.t1"/>
    </source>
</evidence>
<dbReference type="SUPFAM" id="SSF54695">
    <property type="entry name" value="POZ domain"/>
    <property type="match status" value="1"/>
</dbReference>
<proteinExistence type="predicted"/>
<protein>
    <submittedName>
        <fullName evidence="8">BTB domain-containing protein</fullName>
    </submittedName>
</protein>
<dbReference type="InterPro" id="IPR000433">
    <property type="entry name" value="Znf_ZZ"/>
</dbReference>
<dbReference type="Pfam" id="PF00651">
    <property type="entry name" value="BTB"/>
    <property type="match status" value="1"/>
</dbReference>
<dbReference type="CDD" id="cd18186">
    <property type="entry name" value="BTB_POZ_ZBTB_KLHL-like"/>
    <property type="match status" value="1"/>
</dbReference>
<evidence type="ECO:0000256" key="4">
    <source>
        <dbReference type="PROSITE-ProRule" id="PRU00228"/>
    </source>
</evidence>
<keyword evidence="7" id="KW-1185">Reference proteome</keyword>
<keyword evidence="1" id="KW-0479">Metal-binding</keyword>
<dbReference type="InterPro" id="IPR052260">
    <property type="entry name" value="Autophagy_Rcpt_SigReg"/>
</dbReference>
<dbReference type="GO" id="GO:0044753">
    <property type="term" value="C:amphisome"/>
    <property type="evidence" value="ECO:0007669"/>
    <property type="project" value="TreeGrafter"/>
</dbReference>
<reference evidence="7" key="1">
    <citation type="journal article" date="2013" name="Genetics">
        <title>The draft genome and transcriptome of Panagrellus redivivus are shaped by the harsh demands of a free-living lifestyle.</title>
        <authorList>
            <person name="Srinivasan J."/>
            <person name="Dillman A.R."/>
            <person name="Macchietto M.G."/>
            <person name="Heikkinen L."/>
            <person name="Lakso M."/>
            <person name="Fracchia K.M."/>
            <person name="Antoshechkin I."/>
            <person name="Mortazavi A."/>
            <person name="Wong G."/>
            <person name="Sternberg P.W."/>
        </authorList>
    </citation>
    <scope>NUCLEOTIDE SEQUENCE [LARGE SCALE GENOMIC DNA]</scope>
    <source>
        <strain evidence="7">MT8872</strain>
    </source>
</reference>
<dbReference type="Pfam" id="PF00569">
    <property type="entry name" value="ZZ"/>
    <property type="match status" value="1"/>
</dbReference>
<dbReference type="CDD" id="cd02340">
    <property type="entry name" value="ZZ_NBR1_like"/>
    <property type="match status" value="1"/>
</dbReference>
<dbReference type="SUPFAM" id="SSF57850">
    <property type="entry name" value="RING/U-box"/>
    <property type="match status" value="1"/>
</dbReference>
<dbReference type="GO" id="GO:0070530">
    <property type="term" value="F:K63-linked polyubiquitin modification-dependent protein binding"/>
    <property type="evidence" value="ECO:0007669"/>
    <property type="project" value="TreeGrafter"/>
</dbReference>
<dbReference type="InterPro" id="IPR000210">
    <property type="entry name" value="BTB/POZ_dom"/>
</dbReference>
<dbReference type="GO" id="GO:0016235">
    <property type="term" value="C:aggresome"/>
    <property type="evidence" value="ECO:0007669"/>
    <property type="project" value="TreeGrafter"/>
</dbReference>
<dbReference type="GO" id="GO:0008270">
    <property type="term" value="F:zinc ion binding"/>
    <property type="evidence" value="ECO:0007669"/>
    <property type="project" value="UniProtKB-KW"/>
</dbReference>